<protein>
    <recommendedName>
        <fullName evidence="4">Outer membrane protein beta-barrel domain-containing protein</fullName>
    </recommendedName>
</protein>
<dbReference type="Proteomes" id="UP001326715">
    <property type="component" value="Chromosome"/>
</dbReference>
<evidence type="ECO:0008006" key="4">
    <source>
        <dbReference type="Google" id="ProtNLM"/>
    </source>
</evidence>
<feature type="chain" id="PRO_5046723901" description="Outer membrane protein beta-barrel domain-containing protein" evidence="1">
    <location>
        <begin position="20"/>
        <end position="284"/>
    </location>
</feature>
<feature type="signal peptide" evidence="1">
    <location>
        <begin position="1"/>
        <end position="19"/>
    </location>
</feature>
<evidence type="ECO:0000313" key="2">
    <source>
        <dbReference type="EMBL" id="WQG92783.1"/>
    </source>
</evidence>
<sequence>MKKLHLFLLLLVVAGGLKAQDNTSSVKSGLQPREQKKSKPVTTLKAQEELENVYEREFSVGARLNSDGWSGFLEKGYRSSRTKVTFFQFEFAEKKDPKEDKKSGAIKGVDQYGFVYSEKPYIYGKQNNFYQVKIGIGQQRLIGGKANKNGVLVNAFYYGGLSIGLLKPYYVNVLDPNDGVTVKTIKYGESTIYNQAFLNRDKIIGGGGFGKGWGEVSVAPGVHAKTGLRFDWARFNEVVSALEVGVNAEYYTKDVAIMVNNDPKKFFFNAYIALQFGKRWNKKK</sequence>
<accession>A0ABZ0XQ16</accession>
<organism evidence="2 3">
    <name type="scientific">Chitinophaga sancti</name>
    <dbReference type="NCBI Taxonomy" id="1004"/>
    <lineage>
        <taxon>Bacteria</taxon>
        <taxon>Pseudomonadati</taxon>
        <taxon>Bacteroidota</taxon>
        <taxon>Chitinophagia</taxon>
        <taxon>Chitinophagales</taxon>
        <taxon>Chitinophagaceae</taxon>
        <taxon>Chitinophaga</taxon>
    </lineage>
</organism>
<reference evidence="2 3" key="1">
    <citation type="submission" date="2023-11" db="EMBL/GenBank/DDBJ databases">
        <title>MicrobeMod: A computational toolkit for identifying prokaryotic methylation and restriction-modification with nanopore sequencing.</title>
        <authorList>
            <person name="Crits-Christoph A."/>
            <person name="Kang S.C."/>
            <person name="Lee H."/>
            <person name="Ostrov N."/>
        </authorList>
    </citation>
    <scope>NUCLEOTIDE SEQUENCE [LARGE SCALE GENOMIC DNA]</scope>
    <source>
        <strain evidence="2 3">ATCC 23090</strain>
    </source>
</reference>
<evidence type="ECO:0000313" key="3">
    <source>
        <dbReference type="Proteomes" id="UP001326715"/>
    </source>
</evidence>
<name>A0ABZ0XQ16_9BACT</name>
<evidence type="ECO:0000256" key="1">
    <source>
        <dbReference type="SAM" id="SignalP"/>
    </source>
</evidence>
<dbReference type="EMBL" id="CP140154">
    <property type="protein sequence ID" value="WQG92783.1"/>
    <property type="molecule type" value="Genomic_DNA"/>
</dbReference>
<keyword evidence="3" id="KW-1185">Reference proteome</keyword>
<keyword evidence="1" id="KW-0732">Signal</keyword>
<proteinExistence type="predicted"/>
<gene>
    <name evidence="2" type="ORF">SR876_14790</name>
</gene>
<dbReference type="RefSeq" id="WP_072359865.1">
    <property type="nucleotide sequence ID" value="NZ_CBHWAX010000036.1"/>
</dbReference>